<reference evidence="6" key="2">
    <citation type="submission" date="2025-09" db="UniProtKB">
        <authorList>
            <consortium name="Ensembl"/>
        </authorList>
    </citation>
    <scope>IDENTIFICATION</scope>
</reference>
<organism evidence="6 7">
    <name type="scientific">Cyanistes caeruleus</name>
    <name type="common">Eurasian blue tit</name>
    <name type="synonym">Parus caeruleus</name>
    <dbReference type="NCBI Taxonomy" id="156563"/>
    <lineage>
        <taxon>Eukaryota</taxon>
        <taxon>Metazoa</taxon>
        <taxon>Chordata</taxon>
        <taxon>Craniata</taxon>
        <taxon>Vertebrata</taxon>
        <taxon>Euteleostomi</taxon>
        <taxon>Archelosauria</taxon>
        <taxon>Archosauria</taxon>
        <taxon>Dinosauria</taxon>
        <taxon>Saurischia</taxon>
        <taxon>Theropoda</taxon>
        <taxon>Coelurosauria</taxon>
        <taxon>Aves</taxon>
        <taxon>Neognathae</taxon>
        <taxon>Neoaves</taxon>
        <taxon>Telluraves</taxon>
        <taxon>Australaves</taxon>
        <taxon>Passeriformes</taxon>
        <taxon>Paridae</taxon>
        <taxon>Cyanistes</taxon>
    </lineage>
</organism>
<sequence>MSCNWPPREQRNGLLQCHSLITPVMRSNHKALGHSLAVPFQNHLLHVCCGLMLSIFSNYSFSMSFEVAIKKINVQGVNRKILTMNEIRIMESNRSPRIVNYLASYLVHEELWLVMEYMDGGTLRDLIDEIQMSEGEIAAVSREVRDPICASKALSCIVWETGAQNGSDFMGQAWFLCCSSAMGKQEHLKGTVCQCPYTHWTHFLYSYPLLLYSSSVSCIGICSSPLRKVLLCYCGSSRLLLSMALCSAIPPHSPAKGTFHSCFLSCGMNSQHYFLPPWFCF</sequence>
<name>A0A8C0U001_CYACU</name>
<evidence type="ECO:0000256" key="1">
    <source>
        <dbReference type="ARBA" id="ARBA00008874"/>
    </source>
</evidence>
<dbReference type="PANTHER" id="PTHR45832">
    <property type="entry name" value="SERINE/THREONINE-PROTEIN KINASE SAMKA-RELATED-RELATED"/>
    <property type="match status" value="1"/>
</dbReference>
<evidence type="ECO:0000256" key="4">
    <source>
        <dbReference type="ARBA" id="ARBA00022840"/>
    </source>
</evidence>
<reference evidence="6" key="1">
    <citation type="submission" date="2025-08" db="UniProtKB">
        <authorList>
            <consortium name="Ensembl"/>
        </authorList>
    </citation>
    <scope>IDENTIFICATION</scope>
</reference>
<accession>A0A8C0U001</accession>
<feature type="domain" description="Protein kinase" evidence="5">
    <location>
        <begin position="50"/>
        <end position="275"/>
    </location>
</feature>
<dbReference type="SMART" id="SM00220">
    <property type="entry name" value="S_TKc"/>
    <property type="match status" value="1"/>
</dbReference>
<dbReference type="Gene3D" id="3.30.200.20">
    <property type="entry name" value="Phosphorylase Kinase, domain 1"/>
    <property type="match status" value="1"/>
</dbReference>
<keyword evidence="7" id="KW-1185">Reference proteome</keyword>
<dbReference type="EC" id="2.7.11.1" evidence="2"/>
<dbReference type="PANTHER" id="PTHR45832:SF22">
    <property type="entry name" value="SERINE_THREONINE-PROTEIN KINASE SAMKA-RELATED"/>
    <property type="match status" value="1"/>
</dbReference>
<evidence type="ECO:0000259" key="5">
    <source>
        <dbReference type="SMART" id="SM00220"/>
    </source>
</evidence>
<comment type="similarity">
    <text evidence="1">Belongs to the protein kinase superfamily. STE Ser/Thr protein kinase family. STE20 subfamily.</text>
</comment>
<evidence type="ECO:0000256" key="2">
    <source>
        <dbReference type="ARBA" id="ARBA00012513"/>
    </source>
</evidence>
<dbReference type="Proteomes" id="UP000694410">
    <property type="component" value="Unplaced"/>
</dbReference>
<dbReference type="SUPFAM" id="SSF56112">
    <property type="entry name" value="Protein kinase-like (PK-like)"/>
    <property type="match status" value="1"/>
</dbReference>
<evidence type="ECO:0000313" key="7">
    <source>
        <dbReference type="Proteomes" id="UP000694410"/>
    </source>
</evidence>
<dbReference type="InterPro" id="IPR011009">
    <property type="entry name" value="Kinase-like_dom_sf"/>
</dbReference>
<dbReference type="GO" id="GO:0005524">
    <property type="term" value="F:ATP binding"/>
    <property type="evidence" value="ECO:0007669"/>
    <property type="project" value="UniProtKB-KW"/>
</dbReference>
<proteinExistence type="inferred from homology"/>
<evidence type="ECO:0000256" key="3">
    <source>
        <dbReference type="ARBA" id="ARBA00022741"/>
    </source>
</evidence>
<dbReference type="InterPro" id="IPR051931">
    <property type="entry name" value="PAK3-like"/>
</dbReference>
<dbReference type="Pfam" id="PF00069">
    <property type="entry name" value="Pkinase"/>
    <property type="match status" value="1"/>
</dbReference>
<protein>
    <recommendedName>
        <fullName evidence="2">non-specific serine/threonine protein kinase</fullName>
        <ecNumber evidence="2">2.7.11.1</ecNumber>
    </recommendedName>
</protein>
<keyword evidence="3" id="KW-0547">Nucleotide-binding</keyword>
<keyword evidence="4" id="KW-0067">ATP-binding</keyword>
<dbReference type="AlphaFoldDB" id="A0A8C0U001"/>
<dbReference type="Ensembl" id="ENSCCET00000003122.1">
    <property type="protein sequence ID" value="ENSCCEP00000001839.1"/>
    <property type="gene ID" value="ENSCCEG00000002133.1"/>
</dbReference>
<dbReference type="GO" id="GO:0004674">
    <property type="term" value="F:protein serine/threonine kinase activity"/>
    <property type="evidence" value="ECO:0007669"/>
    <property type="project" value="UniProtKB-EC"/>
</dbReference>
<evidence type="ECO:0000313" key="6">
    <source>
        <dbReference type="Ensembl" id="ENSCCEP00000001839.1"/>
    </source>
</evidence>
<dbReference type="InterPro" id="IPR000719">
    <property type="entry name" value="Prot_kinase_dom"/>
</dbReference>